<dbReference type="AlphaFoldDB" id="M0MHL3"/>
<dbReference type="PATRIC" id="fig|1227455.4.peg.2399"/>
<dbReference type="Gene3D" id="3.40.50.300">
    <property type="entry name" value="P-loop containing nucleotide triphosphate hydrolases"/>
    <property type="match status" value="1"/>
</dbReference>
<dbReference type="PANTHER" id="PTHR42711">
    <property type="entry name" value="ABC TRANSPORTER ATP-BINDING PROTEIN"/>
    <property type="match status" value="1"/>
</dbReference>
<feature type="compositionally biased region" description="Basic and acidic residues" evidence="5">
    <location>
        <begin position="7"/>
        <end position="18"/>
    </location>
</feature>
<dbReference type="Pfam" id="PF00005">
    <property type="entry name" value="ABC_tran"/>
    <property type="match status" value="1"/>
</dbReference>
<dbReference type="InParanoid" id="M0MHL3"/>
<dbReference type="CDD" id="cd03230">
    <property type="entry name" value="ABC_DR_subfamily_A"/>
    <property type="match status" value="1"/>
</dbReference>
<keyword evidence="3" id="KW-0547">Nucleotide-binding</keyword>
<evidence type="ECO:0000256" key="1">
    <source>
        <dbReference type="ARBA" id="ARBA00005417"/>
    </source>
</evidence>
<protein>
    <submittedName>
        <fullName evidence="7">ABC-type multidrug transport system, ATPase component</fullName>
    </submittedName>
</protein>
<dbReference type="OrthoDB" id="87732at2157"/>
<dbReference type="InterPro" id="IPR003439">
    <property type="entry name" value="ABC_transporter-like_ATP-bd"/>
</dbReference>
<evidence type="ECO:0000313" key="8">
    <source>
        <dbReference type="Proteomes" id="UP000011669"/>
    </source>
</evidence>
<keyword evidence="8" id="KW-1185">Reference proteome</keyword>
<dbReference type="InterPro" id="IPR027417">
    <property type="entry name" value="P-loop_NTPase"/>
</dbReference>
<organism evidence="7 8">
    <name type="scientific">Halococcus saccharolyticus DSM 5350</name>
    <dbReference type="NCBI Taxonomy" id="1227455"/>
    <lineage>
        <taxon>Archaea</taxon>
        <taxon>Methanobacteriati</taxon>
        <taxon>Methanobacteriota</taxon>
        <taxon>Stenosarchaea group</taxon>
        <taxon>Halobacteria</taxon>
        <taxon>Halobacteriales</taxon>
        <taxon>Halococcaceae</taxon>
        <taxon>Halococcus</taxon>
    </lineage>
</organism>
<evidence type="ECO:0000259" key="6">
    <source>
        <dbReference type="PROSITE" id="PS50893"/>
    </source>
</evidence>
<gene>
    <name evidence="7" type="ORF">C449_11703</name>
</gene>
<dbReference type="RefSeq" id="WP_006078200.1">
    <property type="nucleotide sequence ID" value="NZ_AOMD01000025.1"/>
</dbReference>
<dbReference type="GO" id="GO:0005524">
    <property type="term" value="F:ATP binding"/>
    <property type="evidence" value="ECO:0007669"/>
    <property type="project" value="UniProtKB-KW"/>
</dbReference>
<dbReference type="InterPro" id="IPR003593">
    <property type="entry name" value="AAA+_ATPase"/>
</dbReference>
<dbReference type="SMART" id="SM00382">
    <property type="entry name" value="AAA"/>
    <property type="match status" value="1"/>
</dbReference>
<evidence type="ECO:0000256" key="4">
    <source>
        <dbReference type="ARBA" id="ARBA00022840"/>
    </source>
</evidence>
<name>M0MHL3_9EURY</name>
<keyword evidence="4" id="KW-0067">ATP-binding</keyword>
<accession>M0MHL3</accession>
<feature type="domain" description="ABC transporter" evidence="6">
    <location>
        <begin position="28"/>
        <end position="264"/>
    </location>
</feature>
<dbReference type="SUPFAM" id="SSF52540">
    <property type="entry name" value="P-loop containing nucleoside triphosphate hydrolases"/>
    <property type="match status" value="1"/>
</dbReference>
<proteinExistence type="inferred from homology"/>
<dbReference type="Proteomes" id="UP000011669">
    <property type="component" value="Unassembled WGS sequence"/>
</dbReference>
<evidence type="ECO:0000256" key="2">
    <source>
        <dbReference type="ARBA" id="ARBA00022448"/>
    </source>
</evidence>
<evidence type="ECO:0000256" key="3">
    <source>
        <dbReference type="ARBA" id="ARBA00022741"/>
    </source>
</evidence>
<keyword evidence="2" id="KW-0813">Transport</keyword>
<evidence type="ECO:0000256" key="5">
    <source>
        <dbReference type="SAM" id="MobiDB-lite"/>
    </source>
</evidence>
<comment type="caution">
    <text evidence="7">The sequence shown here is derived from an EMBL/GenBank/DDBJ whole genome shotgun (WGS) entry which is preliminary data.</text>
</comment>
<dbReference type="InterPro" id="IPR050763">
    <property type="entry name" value="ABC_transporter_ATP-binding"/>
</dbReference>
<reference evidence="7 8" key="1">
    <citation type="journal article" date="2014" name="PLoS Genet.">
        <title>Phylogenetically driven sequencing of extremely halophilic archaea reveals strategies for static and dynamic osmo-response.</title>
        <authorList>
            <person name="Becker E.A."/>
            <person name="Seitzer P.M."/>
            <person name="Tritt A."/>
            <person name="Larsen D."/>
            <person name="Krusor M."/>
            <person name="Yao A.I."/>
            <person name="Wu D."/>
            <person name="Madern D."/>
            <person name="Eisen J.A."/>
            <person name="Darling A.E."/>
            <person name="Facciotti M.T."/>
        </authorList>
    </citation>
    <scope>NUCLEOTIDE SEQUENCE [LARGE SCALE GENOMIC DNA]</scope>
    <source>
        <strain evidence="7 8">DSM 5350</strain>
    </source>
</reference>
<sequence length="340" mass="36953">MSTNAPLERENARDRTAEESNESSRSVVSVDGLGKTYGDGDDAVRAVEDVSFDIEPGTVVGLLGPNGAGKTTTIKAMLGLVVPTTGTVTIDGVNVHEEPRAAYQRVGAMLEGARNVYWKLTVRENLEFFAALSGRRPAAVADRHDRLLDQLALTEKADVPVNDLSRGMKQKVSLACTLARDASVAFLDEPTLGLDVESSLELRRELRRLAEQESMTVVLSSHDMDVVQAVCDRVIIMNDGRVVTDDTVDGLIDLFRSQAYHITVDDLPEGVRDRLAAEFDVDGFEAVGDRTRFAVSLPDGRALYDVMDTLREADTVPESVDSIEPDLEDVFLELTGGENG</sequence>
<comment type="similarity">
    <text evidence="1">Belongs to the ABC transporter superfamily.</text>
</comment>
<dbReference type="GO" id="GO:0016887">
    <property type="term" value="F:ATP hydrolysis activity"/>
    <property type="evidence" value="ECO:0007669"/>
    <property type="project" value="InterPro"/>
</dbReference>
<dbReference type="PROSITE" id="PS50893">
    <property type="entry name" value="ABC_TRANSPORTER_2"/>
    <property type="match status" value="1"/>
</dbReference>
<dbReference type="EMBL" id="AOMD01000025">
    <property type="protein sequence ID" value="EMA44189.1"/>
    <property type="molecule type" value="Genomic_DNA"/>
</dbReference>
<feature type="region of interest" description="Disordered" evidence="5">
    <location>
        <begin position="1"/>
        <end position="34"/>
    </location>
</feature>
<evidence type="ECO:0000313" key="7">
    <source>
        <dbReference type="EMBL" id="EMA44189.1"/>
    </source>
</evidence>
<dbReference type="STRING" id="1227455.C449_11703"/>
<dbReference type="PANTHER" id="PTHR42711:SF5">
    <property type="entry name" value="ABC TRANSPORTER ATP-BINDING PROTEIN NATA"/>
    <property type="match status" value="1"/>
</dbReference>